<feature type="compositionally biased region" description="Pro residues" evidence="1">
    <location>
        <begin position="46"/>
        <end position="55"/>
    </location>
</feature>
<dbReference type="Proteomes" id="UP000245916">
    <property type="component" value="Unassembled WGS sequence"/>
</dbReference>
<dbReference type="EMBL" id="QFFF01000002">
    <property type="protein sequence ID" value="PWG01246.1"/>
    <property type="molecule type" value="Genomic_DNA"/>
</dbReference>
<sequence>MLRFVAGAVSALLLVTAGIVAWTGAADADDPIPPPPAAPSLLMAPPRKPATPPAAPEKSREERRFARYDDNEDGIITRAEMMNSRRSAWERLDTNGDNRLDFDEWAIATSEKFAKADADKSGTLNAAEFLTTRRKSKPRPKCEC</sequence>
<feature type="region of interest" description="Disordered" evidence="1">
    <location>
        <begin position="26"/>
        <end position="62"/>
    </location>
</feature>
<organism evidence="4 5">
    <name type="scientific">Allosphingosinicella humi</name>
    <dbReference type="NCBI Taxonomy" id="2068657"/>
    <lineage>
        <taxon>Bacteria</taxon>
        <taxon>Pseudomonadati</taxon>
        <taxon>Pseudomonadota</taxon>
        <taxon>Alphaproteobacteria</taxon>
        <taxon>Sphingomonadales</taxon>
        <taxon>Sphingomonadaceae</taxon>
        <taxon>Allosphingosinicella</taxon>
    </lineage>
</organism>
<dbReference type="PROSITE" id="PS50222">
    <property type="entry name" value="EF_HAND_2"/>
    <property type="match status" value="1"/>
</dbReference>
<feature type="chain" id="PRO_5015762262" evidence="2">
    <location>
        <begin position="29"/>
        <end position="144"/>
    </location>
</feature>
<dbReference type="InterPro" id="IPR018247">
    <property type="entry name" value="EF_Hand_1_Ca_BS"/>
</dbReference>
<reference evidence="4 5" key="1">
    <citation type="submission" date="2018-05" db="EMBL/GenBank/DDBJ databases">
        <title>Genome of Sphingosinicella humi QZX222.</title>
        <authorList>
            <person name="Qiao Z."/>
            <person name="Wang G."/>
        </authorList>
    </citation>
    <scope>NUCLEOTIDE SEQUENCE [LARGE SCALE GENOMIC DNA]</scope>
    <source>
        <strain evidence="4 5">QZX222</strain>
    </source>
</reference>
<evidence type="ECO:0000313" key="5">
    <source>
        <dbReference type="Proteomes" id="UP000245916"/>
    </source>
</evidence>
<comment type="caution">
    <text evidence="4">The sequence shown here is derived from an EMBL/GenBank/DDBJ whole genome shotgun (WGS) entry which is preliminary data.</text>
</comment>
<dbReference type="Pfam" id="PF13202">
    <property type="entry name" value="EF-hand_5"/>
    <property type="match status" value="3"/>
</dbReference>
<feature type="domain" description="EF-hand" evidence="3">
    <location>
        <begin position="80"/>
        <end position="115"/>
    </location>
</feature>
<keyword evidence="5" id="KW-1185">Reference proteome</keyword>
<evidence type="ECO:0000256" key="2">
    <source>
        <dbReference type="SAM" id="SignalP"/>
    </source>
</evidence>
<evidence type="ECO:0000256" key="1">
    <source>
        <dbReference type="SAM" id="MobiDB-lite"/>
    </source>
</evidence>
<keyword evidence="4" id="KW-0418">Kinase</keyword>
<dbReference type="Gene3D" id="1.10.238.10">
    <property type="entry name" value="EF-hand"/>
    <property type="match status" value="1"/>
</dbReference>
<dbReference type="AlphaFoldDB" id="A0A2U2IYT3"/>
<feature type="signal peptide" evidence="2">
    <location>
        <begin position="1"/>
        <end position="28"/>
    </location>
</feature>
<dbReference type="InterPro" id="IPR002048">
    <property type="entry name" value="EF_hand_dom"/>
</dbReference>
<dbReference type="SUPFAM" id="SSF47473">
    <property type="entry name" value="EF-hand"/>
    <property type="match status" value="1"/>
</dbReference>
<evidence type="ECO:0000313" key="4">
    <source>
        <dbReference type="EMBL" id="PWG01246.1"/>
    </source>
</evidence>
<dbReference type="GO" id="GO:0005509">
    <property type="term" value="F:calcium ion binding"/>
    <property type="evidence" value="ECO:0007669"/>
    <property type="project" value="InterPro"/>
</dbReference>
<evidence type="ECO:0000259" key="3">
    <source>
        <dbReference type="PROSITE" id="PS50222"/>
    </source>
</evidence>
<keyword evidence="4" id="KW-0808">Transferase</keyword>
<dbReference type="CDD" id="cd00051">
    <property type="entry name" value="EFh"/>
    <property type="match status" value="1"/>
</dbReference>
<dbReference type="OrthoDB" id="7391686at2"/>
<name>A0A2U2IYT3_9SPHN</name>
<dbReference type="PROSITE" id="PS00018">
    <property type="entry name" value="EF_HAND_1"/>
    <property type="match status" value="2"/>
</dbReference>
<dbReference type="GO" id="GO:0016301">
    <property type="term" value="F:kinase activity"/>
    <property type="evidence" value="ECO:0007669"/>
    <property type="project" value="UniProtKB-KW"/>
</dbReference>
<dbReference type="InterPro" id="IPR011992">
    <property type="entry name" value="EF-hand-dom_pair"/>
</dbReference>
<proteinExistence type="predicted"/>
<gene>
    <name evidence="4" type="ORF">DF286_14035</name>
</gene>
<dbReference type="RefSeq" id="WP_109272308.1">
    <property type="nucleotide sequence ID" value="NZ_QFFF01000002.1"/>
</dbReference>
<protein>
    <submittedName>
        <fullName evidence="4">Histidine kinase</fullName>
    </submittedName>
</protein>
<accession>A0A2U2IYT3</accession>
<keyword evidence="2" id="KW-0732">Signal</keyword>